<sequence>MGPTWICGHIFIPVFMAAPWRRSELEAPPDIRSGPRRVQELAVLMGCEAVNLHTAAPLNLDSITSVLSSLPQSQVPSISTSQHPSIPTSQHPNVPASQFESQCWTLFYFFFNCCTASAGWSLTLCHLKWPAGDPDTSENKIPIQIAPSINLVPVSKLDSRPYSCLASLTRKVAWPEPELEVRNQMHLLTLAALPPARATCAVTSSDFPSAGSCEMQLLLQQTAADCRTTPYQSLLNPFPLACSCFCSDCDVSPLGMLSTGVGTWQSVFPHRSTSALRAIRWDHHCLLYHHNTNCLLTVTVCLRLRVHQESHCPDGYT</sequence>
<evidence type="ECO:0000313" key="1">
    <source>
        <dbReference type="EMBL" id="DAA04066.1"/>
    </source>
</evidence>
<gene>
    <name evidence="1" type="ORF">HDC13888</name>
</gene>
<dbReference type="AlphaFoldDB" id="Q6IK06"/>
<accession>Q6IK06</accession>
<reference evidence="1" key="1">
    <citation type="journal article" date="2003" name="Genome Biol.">
        <title>An integrated gene annotation and transcriptional profiling approach towards the full gene content of the Drosophila genome.</title>
        <authorList>
            <person name="Hild M."/>
            <person name="Beckmann B."/>
            <person name="Haas S.A."/>
            <person name="Koch B."/>
            <person name="Solovyev V."/>
            <person name="Busold C."/>
            <person name="Fellenberg K."/>
            <person name="Boutros M."/>
            <person name="Vingron M."/>
            <person name="Sauer F."/>
            <person name="Hoheisel J.D."/>
            <person name="Paro R."/>
        </authorList>
    </citation>
    <scope>NUCLEOTIDE SEQUENCE</scope>
</reference>
<name>Q6IK06_DROME</name>
<dbReference type="EMBL" id="BK002560">
    <property type="protein sequence ID" value="DAA04066.1"/>
    <property type="molecule type" value="Genomic_DNA"/>
</dbReference>
<protein>
    <submittedName>
        <fullName evidence="1">HDC13888</fullName>
    </submittedName>
</protein>
<organism evidence="1">
    <name type="scientific">Drosophila melanogaster</name>
    <name type="common">Fruit fly</name>
    <dbReference type="NCBI Taxonomy" id="7227"/>
    <lineage>
        <taxon>Eukaryota</taxon>
        <taxon>Metazoa</taxon>
        <taxon>Ecdysozoa</taxon>
        <taxon>Arthropoda</taxon>
        <taxon>Hexapoda</taxon>
        <taxon>Insecta</taxon>
        <taxon>Pterygota</taxon>
        <taxon>Neoptera</taxon>
        <taxon>Endopterygota</taxon>
        <taxon>Diptera</taxon>
        <taxon>Brachycera</taxon>
        <taxon>Muscomorpha</taxon>
        <taxon>Ephydroidea</taxon>
        <taxon>Drosophilidae</taxon>
        <taxon>Drosophila</taxon>
        <taxon>Sophophora</taxon>
    </lineage>
</organism>
<proteinExistence type="predicted"/>